<dbReference type="InterPro" id="IPR017853">
    <property type="entry name" value="GH"/>
</dbReference>
<dbReference type="SUPFAM" id="SSF51445">
    <property type="entry name" value="(Trans)glycosidases"/>
    <property type="match status" value="1"/>
</dbReference>
<dbReference type="InterPro" id="IPR006103">
    <property type="entry name" value="Glyco_hydro_2_cat"/>
</dbReference>
<gene>
    <name evidence="9" type="ORF">FBZ90_108105</name>
</gene>
<feature type="domain" description="Glycoside hydrolase family 2 catalytic" evidence="5">
    <location>
        <begin position="358"/>
        <end position="434"/>
    </location>
</feature>
<feature type="domain" description="Beta-mannosidase-like galactose-binding" evidence="8">
    <location>
        <begin position="147"/>
        <end position="219"/>
    </location>
</feature>
<accession>A0A560H4K7</accession>
<evidence type="ECO:0000256" key="2">
    <source>
        <dbReference type="ARBA" id="ARBA00022801"/>
    </source>
</evidence>
<dbReference type="InterPro" id="IPR051913">
    <property type="entry name" value="GH2_Domain-Containing"/>
</dbReference>
<dbReference type="GO" id="GO:0005975">
    <property type="term" value="P:carbohydrate metabolic process"/>
    <property type="evidence" value="ECO:0007669"/>
    <property type="project" value="InterPro"/>
</dbReference>
<dbReference type="PROSITE" id="PS51318">
    <property type="entry name" value="TAT"/>
    <property type="match status" value="1"/>
</dbReference>
<evidence type="ECO:0000259" key="4">
    <source>
        <dbReference type="Pfam" id="PF00703"/>
    </source>
</evidence>
<dbReference type="InterPro" id="IPR023232">
    <property type="entry name" value="Glyco_hydro_2_AS"/>
</dbReference>
<dbReference type="PROSITE" id="PS00608">
    <property type="entry name" value="GLYCOSYL_HYDROL_F2_2"/>
    <property type="match status" value="1"/>
</dbReference>
<reference evidence="9 10" key="1">
    <citation type="submission" date="2019-06" db="EMBL/GenBank/DDBJ databases">
        <title>Genomic Encyclopedia of Type Strains, Phase IV (KMG-V): Genome sequencing to study the core and pangenomes of soil and plant-associated prokaryotes.</title>
        <authorList>
            <person name="Whitman W."/>
        </authorList>
    </citation>
    <scope>NUCLEOTIDE SEQUENCE [LARGE SCALE GENOMIC DNA]</scope>
    <source>
        <strain evidence="9 10">BR 11622</strain>
    </source>
</reference>
<dbReference type="Gene3D" id="2.60.120.260">
    <property type="entry name" value="Galactose-binding domain-like"/>
    <property type="match status" value="1"/>
</dbReference>
<dbReference type="Pfam" id="PF16355">
    <property type="entry name" value="DUF4982"/>
    <property type="match status" value="1"/>
</dbReference>
<evidence type="ECO:0000259" key="7">
    <source>
        <dbReference type="Pfam" id="PF18565"/>
    </source>
</evidence>
<evidence type="ECO:0000259" key="8">
    <source>
        <dbReference type="Pfam" id="PF22666"/>
    </source>
</evidence>
<evidence type="ECO:0000256" key="3">
    <source>
        <dbReference type="ARBA" id="ARBA00023295"/>
    </source>
</evidence>
<dbReference type="InterPro" id="IPR006311">
    <property type="entry name" value="TAT_signal"/>
</dbReference>
<dbReference type="AlphaFoldDB" id="A0A560H4K7"/>
<dbReference type="GO" id="GO:0004553">
    <property type="term" value="F:hydrolase activity, hydrolyzing O-glycosyl compounds"/>
    <property type="evidence" value="ECO:0007669"/>
    <property type="project" value="InterPro"/>
</dbReference>
<dbReference type="PANTHER" id="PTHR42732:SF1">
    <property type="entry name" value="BETA-MANNOSIDASE"/>
    <property type="match status" value="1"/>
</dbReference>
<feature type="domain" description="DUF4982" evidence="6">
    <location>
        <begin position="655"/>
        <end position="709"/>
    </location>
</feature>
<protein>
    <submittedName>
        <fullName evidence="9">Beta-galactosidase</fullName>
    </submittedName>
</protein>
<dbReference type="InterPro" id="IPR006101">
    <property type="entry name" value="Glyco_hydro_2"/>
</dbReference>
<comment type="similarity">
    <text evidence="1">Belongs to the glycosyl hydrolase 2 family.</text>
</comment>
<dbReference type="EMBL" id="VITR01000008">
    <property type="protein sequence ID" value="TWB41081.1"/>
    <property type="molecule type" value="Genomic_DNA"/>
</dbReference>
<dbReference type="Pfam" id="PF18565">
    <property type="entry name" value="Glyco_hydro2_C5"/>
    <property type="match status" value="1"/>
</dbReference>
<dbReference type="InterPro" id="IPR040605">
    <property type="entry name" value="Glyco_hydro2_dom5"/>
</dbReference>
<keyword evidence="3" id="KW-0326">Glycosidase</keyword>
<dbReference type="Pfam" id="PF02836">
    <property type="entry name" value="Glyco_hydro_2_C"/>
    <property type="match status" value="2"/>
</dbReference>
<evidence type="ECO:0000256" key="1">
    <source>
        <dbReference type="ARBA" id="ARBA00007401"/>
    </source>
</evidence>
<keyword evidence="2" id="KW-0378">Hydrolase</keyword>
<dbReference type="SUPFAM" id="SSF49303">
    <property type="entry name" value="beta-Galactosidase/glucuronidase domain"/>
    <property type="match status" value="1"/>
</dbReference>
<dbReference type="PRINTS" id="PR00132">
    <property type="entry name" value="GLHYDRLASE2"/>
</dbReference>
<feature type="domain" description="Glycoside hydrolase family 2" evidence="7">
    <location>
        <begin position="725"/>
        <end position="824"/>
    </location>
</feature>
<dbReference type="PANTHER" id="PTHR42732">
    <property type="entry name" value="BETA-GALACTOSIDASE"/>
    <property type="match status" value="1"/>
</dbReference>
<dbReference type="InterPro" id="IPR008979">
    <property type="entry name" value="Galactose-bd-like_sf"/>
</dbReference>
<dbReference type="Pfam" id="PF22666">
    <property type="entry name" value="Glyco_hydro_2_N2"/>
    <property type="match status" value="1"/>
</dbReference>
<dbReference type="InterPro" id="IPR032311">
    <property type="entry name" value="DUF4982"/>
</dbReference>
<evidence type="ECO:0000313" key="10">
    <source>
        <dbReference type="Proteomes" id="UP000315751"/>
    </source>
</evidence>
<dbReference type="InterPro" id="IPR054593">
    <property type="entry name" value="Beta-mannosidase-like_N2"/>
</dbReference>
<dbReference type="Gene3D" id="3.20.20.80">
    <property type="entry name" value="Glycosidases"/>
    <property type="match status" value="1"/>
</dbReference>
<dbReference type="NCBIfam" id="NF041462">
    <property type="entry name" value="GalA"/>
    <property type="match status" value="1"/>
</dbReference>
<dbReference type="InterPro" id="IPR006102">
    <property type="entry name" value="Ig-like_GH2"/>
</dbReference>
<evidence type="ECO:0000259" key="5">
    <source>
        <dbReference type="Pfam" id="PF02836"/>
    </source>
</evidence>
<dbReference type="Pfam" id="PF00703">
    <property type="entry name" value="Glyco_hydro_2"/>
    <property type="match status" value="1"/>
</dbReference>
<dbReference type="SUPFAM" id="SSF49785">
    <property type="entry name" value="Galactose-binding domain-like"/>
    <property type="match status" value="1"/>
</dbReference>
<feature type="domain" description="Glycoside hydrolase family 2 immunoglobulin-like beta-sandwich" evidence="4">
    <location>
        <begin position="258"/>
        <end position="352"/>
    </location>
</feature>
<dbReference type="Proteomes" id="UP000315751">
    <property type="component" value="Unassembled WGS sequence"/>
</dbReference>
<dbReference type="RefSeq" id="WP_211102057.1">
    <property type="nucleotide sequence ID" value="NZ_VITR01000008.1"/>
</dbReference>
<proteinExistence type="inferred from homology"/>
<keyword evidence="10" id="KW-1185">Reference proteome</keyword>
<feature type="domain" description="Glycoside hydrolase family 2 catalytic" evidence="5">
    <location>
        <begin position="443"/>
        <end position="603"/>
    </location>
</feature>
<organism evidence="9 10">
    <name type="scientific">Nitrospirillum amazonense</name>
    <dbReference type="NCBI Taxonomy" id="28077"/>
    <lineage>
        <taxon>Bacteria</taxon>
        <taxon>Pseudomonadati</taxon>
        <taxon>Pseudomonadota</taxon>
        <taxon>Alphaproteobacteria</taxon>
        <taxon>Rhodospirillales</taxon>
        <taxon>Azospirillaceae</taxon>
        <taxon>Nitrospirillum</taxon>
    </lineage>
</organism>
<name>A0A560H4K7_9PROT</name>
<evidence type="ECO:0000313" key="9">
    <source>
        <dbReference type="EMBL" id="TWB41081.1"/>
    </source>
</evidence>
<evidence type="ECO:0000259" key="6">
    <source>
        <dbReference type="Pfam" id="PF16355"/>
    </source>
</evidence>
<dbReference type="InterPro" id="IPR048230">
    <property type="entry name" value="GalA-like"/>
</dbReference>
<comment type="caution">
    <text evidence="9">The sequence shown here is derived from an EMBL/GenBank/DDBJ whole genome shotgun (WGS) entry which is preliminary data.</text>
</comment>
<dbReference type="Gene3D" id="2.60.40.10">
    <property type="entry name" value="Immunoglobulins"/>
    <property type="match status" value="3"/>
</dbReference>
<dbReference type="InterPro" id="IPR013783">
    <property type="entry name" value="Ig-like_fold"/>
</dbReference>
<sequence length="975" mass="105266">MVALNAACGTVGEGALAGRDVSRRQMLKAGAAAVATMVASGPIPGASAGGLSALPHLEGATPPASARQVLLLDRGWRFFEGDVPFPEILGQDESYDNAKAGKAWGAAAPEFDDSDWGAVQVPHDFVSFQPIQPDANRAQGYRRRGIAWYRTALRFDPADQGRHIELQIDGIATHATIWFNGTVVERNWSGYNGITIDLTPFATFGDDLNTLAIRVDAHAMEGWWYEGGGLYRPVRIVKRDPVHIVTDGVYAHPVPAGDGWVLPVEVTAYNAGTSAAVMTVVSTLEDAEGLVVASGQAPLSVPALEQGAARLDLAVANPRLWSVEAPSLYRVQTRLMAGDRCVDAVTTTCGFRTTRFDKDKGFFLNGRPLKIKGVCVHQDHAGVGTAIPDGVWDYRIRRLKELGCNAIRCTHNAPSAVVLDLCDRYGLLVMDENRQFNPSPDTLAQLQWMVRRDRNHPSVILWSVFNEEPMQGSAAGYEMVRRMAHAVKALDATRPVTAAMNGGLFTPVNVSQAVDVVGFNYQQDKYDAFHAAHPDRTLISSEDTSAFSTRGAYETDKDSRTIAAYDDPVKGWNTHRAAWKEIATRDFIAGGFVWTGFDYHGEPSPWGWPSNSSFYGIMDLCGFAKAAFSIHQAQWVTDRPVLALVPHWTWPGREGQPIKVMACANLAEVELFLNGRSLGRQAADPYEMNHWMVPYAPGRLEAVGYTGSAVAARTQVETTGPAVALRLTPDRDRMRGDGLDAMPVTVEAVDAQGRPVPVAQDLVTFTVEGGDIIGLGNGDPNSAAPEKGERRALFNGLAQVIVQARAGAPALTLTATAGGLKPARARVPVDAVPPPARQATTGSDLILDTWYAAPLAATQEAALAYRQADPTPWDDFGTRWAHDPQTADGYTLCSVRFTPHAKVGRQGGRVVFLSLVGVCDIYEGGRLLGRKTTPMPGRMEVALAPGTGQRRLDVLFQTPAGAAFGFDRNVVVRQA</sequence>
<dbReference type="InterPro" id="IPR036156">
    <property type="entry name" value="Beta-gal/glucu_dom_sf"/>
</dbReference>